<evidence type="ECO:0000313" key="2">
    <source>
        <dbReference type="EMBL" id="CAB5217958.1"/>
    </source>
</evidence>
<sequence length="85" mass="9627">MKKIDDTLAERESTYGDFANVAEVSQFLKNNMSSGRNWEFMPAHQKESLEMIASKIARIVCGDSNHHDSWHDIGGYAKLVADRLL</sequence>
<evidence type="ECO:0000259" key="1">
    <source>
        <dbReference type="Pfam" id="PF19905"/>
    </source>
</evidence>
<gene>
    <name evidence="2" type="ORF">UFOVP202_28</name>
</gene>
<name>A0A6J7WME0_9CAUD</name>
<protein>
    <recommendedName>
        <fullName evidence="1">DUF6378 domain-containing protein</fullName>
    </recommendedName>
</protein>
<dbReference type="EMBL" id="LR798254">
    <property type="protein sequence ID" value="CAB5217958.1"/>
    <property type="molecule type" value="Genomic_DNA"/>
</dbReference>
<proteinExistence type="predicted"/>
<dbReference type="Pfam" id="PF19905">
    <property type="entry name" value="DUF6378"/>
    <property type="match status" value="1"/>
</dbReference>
<reference evidence="2" key="1">
    <citation type="submission" date="2020-05" db="EMBL/GenBank/DDBJ databases">
        <authorList>
            <person name="Chiriac C."/>
            <person name="Salcher M."/>
            <person name="Ghai R."/>
            <person name="Kavagutti S V."/>
        </authorList>
    </citation>
    <scope>NUCLEOTIDE SEQUENCE</scope>
</reference>
<dbReference type="InterPro" id="IPR045958">
    <property type="entry name" value="DUF6378"/>
</dbReference>
<feature type="domain" description="DUF6378" evidence="1">
    <location>
        <begin position="9"/>
        <end position="81"/>
    </location>
</feature>
<accession>A0A6J7WME0</accession>
<organism evidence="2">
    <name type="scientific">uncultured Caudovirales phage</name>
    <dbReference type="NCBI Taxonomy" id="2100421"/>
    <lineage>
        <taxon>Viruses</taxon>
        <taxon>Duplodnaviria</taxon>
        <taxon>Heunggongvirae</taxon>
        <taxon>Uroviricota</taxon>
        <taxon>Caudoviricetes</taxon>
        <taxon>Peduoviridae</taxon>
        <taxon>Maltschvirus</taxon>
        <taxon>Maltschvirus maltsch</taxon>
    </lineage>
</organism>